<proteinExistence type="predicted"/>
<dbReference type="OrthoDB" id="10594500at2759"/>
<gene>
    <name evidence="3" type="ORF">BCR36DRAFT_397073</name>
</gene>
<dbReference type="InterPro" id="IPR001849">
    <property type="entry name" value="PH_domain"/>
</dbReference>
<dbReference type="STRING" id="1754191.A0A1Y1VBF9"/>
<evidence type="ECO:0000313" key="4">
    <source>
        <dbReference type="Proteomes" id="UP000193719"/>
    </source>
</evidence>
<protein>
    <recommendedName>
        <fullName evidence="2">PH domain-containing protein</fullName>
    </recommendedName>
</protein>
<comment type="caution">
    <text evidence="3">The sequence shown here is derived from an EMBL/GenBank/DDBJ whole genome shotgun (WGS) entry which is preliminary data.</text>
</comment>
<reference evidence="3 4" key="1">
    <citation type="submission" date="2016-08" db="EMBL/GenBank/DDBJ databases">
        <title>Genomes of anaerobic fungi encode conserved fungal cellulosomes for biomass hydrolysis.</title>
        <authorList>
            <consortium name="DOE Joint Genome Institute"/>
            <person name="Haitjema C.H."/>
            <person name="Gilmore S.P."/>
            <person name="Henske J.K."/>
            <person name="Solomon K.V."/>
            <person name="De Groot R."/>
            <person name="Kuo A."/>
            <person name="Mondo S.J."/>
            <person name="Salamov A.A."/>
            <person name="Labutti K."/>
            <person name="Zhao Z."/>
            <person name="Chiniquy J."/>
            <person name="Barry K."/>
            <person name="Brewer H.M."/>
            <person name="Purvine S.O."/>
            <person name="Wright A.T."/>
            <person name="Boxma B."/>
            <person name="Van Alen T."/>
            <person name="Hackstein J.H."/>
            <person name="Baker S.E."/>
            <person name="Grigoriev I.V."/>
            <person name="O'Malley M.A."/>
        </authorList>
    </citation>
    <scope>NUCLEOTIDE SEQUENCE [LARGE SCALE GENOMIC DNA]</scope>
    <source>
        <strain evidence="4">finn</strain>
    </source>
</reference>
<dbReference type="PROSITE" id="PS50003">
    <property type="entry name" value="PH_DOMAIN"/>
    <property type="match status" value="1"/>
</dbReference>
<dbReference type="AlphaFoldDB" id="A0A1Y1VBF9"/>
<feature type="region of interest" description="Disordered" evidence="1">
    <location>
        <begin position="169"/>
        <end position="197"/>
    </location>
</feature>
<accession>A0A1Y1VBF9</accession>
<evidence type="ECO:0000259" key="2">
    <source>
        <dbReference type="PROSITE" id="PS50003"/>
    </source>
</evidence>
<feature type="compositionally biased region" description="Polar residues" evidence="1">
    <location>
        <begin position="130"/>
        <end position="150"/>
    </location>
</feature>
<feature type="region of interest" description="Disordered" evidence="1">
    <location>
        <begin position="351"/>
        <end position="380"/>
    </location>
</feature>
<dbReference type="SMART" id="SM00233">
    <property type="entry name" value="PH"/>
    <property type="match status" value="1"/>
</dbReference>
<sequence length="448" mass="51159">MEIEESFPTLGGQYFLPGTQINSWLKCGTQSIIDKKTGSLVFANDDGIVVLEKDCSYCPNDLRNRNRSLSKASITEENLNYSNKNLHVKQDQNWLSKSFRKLSMASSSTPPNISTLKLNTNEKSEMNLAEEQTPTSKGHNRNYSTSSTSSQKEKNNLFQTIRFKMKKSSTQQQQQLFHSNDVLSSPHDDSIKSTRRYSNYGSMNKKDLDAMFNNGKKLRTSITCRNFDSNLKYLDNTSLNNKKIINSDDYKPRCFRAGVLDNSISKNFAIVGNTVTHEYLPEMDVVCGYVQLEFETDEKLIPVYAILYDYELIFFENDKCKDELCRITTETCSAYSEIKFKVKQEKNEKVDKNENRKSKCEKSKSEVTSKDSENEEEQKAKELEDFSFTINTSQGTFKIHTINNSSLIRWMATINTASSNIALALHLSSQYQQNSESVFDEAGNESII</sequence>
<evidence type="ECO:0000313" key="3">
    <source>
        <dbReference type="EMBL" id="ORX51795.1"/>
    </source>
</evidence>
<name>A0A1Y1VBF9_9FUNG</name>
<organism evidence="3 4">
    <name type="scientific">Piromyces finnis</name>
    <dbReference type="NCBI Taxonomy" id="1754191"/>
    <lineage>
        <taxon>Eukaryota</taxon>
        <taxon>Fungi</taxon>
        <taxon>Fungi incertae sedis</taxon>
        <taxon>Chytridiomycota</taxon>
        <taxon>Chytridiomycota incertae sedis</taxon>
        <taxon>Neocallimastigomycetes</taxon>
        <taxon>Neocallimastigales</taxon>
        <taxon>Neocallimastigaceae</taxon>
        <taxon>Piromyces</taxon>
    </lineage>
</organism>
<feature type="domain" description="PH" evidence="2">
    <location>
        <begin position="283"/>
        <end position="419"/>
    </location>
</feature>
<keyword evidence="4" id="KW-1185">Reference proteome</keyword>
<feature type="region of interest" description="Disordered" evidence="1">
    <location>
        <begin position="126"/>
        <end position="154"/>
    </location>
</feature>
<dbReference type="EMBL" id="MCFH01000017">
    <property type="protein sequence ID" value="ORX51795.1"/>
    <property type="molecule type" value="Genomic_DNA"/>
</dbReference>
<reference evidence="3 4" key="2">
    <citation type="submission" date="2016-08" db="EMBL/GenBank/DDBJ databases">
        <title>Pervasive Adenine N6-methylation of Active Genes in Fungi.</title>
        <authorList>
            <consortium name="DOE Joint Genome Institute"/>
            <person name="Mondo S.J."/>
            <person name="Dannebaum R.O."/>
            <person name="Kuo R.C."/>
            <person name="Labutti K."/>
            <person name="Haridas S."/>
            <person name="Kuo A."/>
            <person name="Salamov A."/>
            <person name="Ahrendt S.R."/>
            <person name="Lipzen A."/>
            <person name="Sullivan W."/>
            <person name="Andreopoulos W.B."/>
            <person name="Clum A."/>
            <person name="Lindquist E."/>
            <person name="Daum C."/>
            <person name="Ramamoorthy G.K."/>
            <person name="Gryganskyi A."/>
            <person name="Culley D."/>
            <person name="Magnuson J.K."/>
            <person name="James T.Y."/>
            <person name="O'Malley M.A."/>
            <person name="Stajich J.E."/>
            <person name="Spatafora J.W."/>
            <person name="Visel A."/>
            <person name="Grigoriev I.V."/>
        </authorList>
    </citation>
    <scope>NUCLEOTIDE SEQUENCE [LARGE SCALE GENOMIC DNA]</scope>
    <source>
        <strain evidence="4">finn</strain>
    </source>
</reference>
<dbReference type="Proteomes" id="UP000193719">
    <property type="component" value="Unassembled WGS sequence"/>
</dbReference>
<evidence type="ECO:0000256" key="1">
    <source>
        <dbReference type="SAM" id="MobiDB-lite"/>
    </source>
</evidence>